<evidence type="ECO:0000256" key="1">
    <source>
        <dbReference type="SAM" id="Phobius"/>
    </source>
</evidence>
<dbReference type="Proteomes" id="UP000006512">
    <property type="component" value="Unassembled WGS sequence"/>
</dbReference>
<dbReference type="eggNOG" id="ENOG503125V">
    <property type="taxonomic scope" value="Bacteria"/>
</dbReference>
<dbReference type="AlphaFoldDB" id="F4QSA4"/>
<organism evidence="2 3">
    <name type="scientific">Asticcacaulis biprosthecium C19</name>
    <dbReference type="NCBI Taxonomy" id="715226"/>
    <lineage>
        <taxon>Bacteria</taxon>
        <taxon>Pseudomonadati</taxon>
        <taxon>Pseudomonadota</taxon>
        <taxon>Alphaproteobacteria</taxon>
        <taxon>Caulobacterales</taxon>
        <taxon>Caulobacteraceae</taxon>
        <taxon>Asticcacaulis</taxon>
    </lineage>
</organism>
<protein>
    <submittedName>
        <fullName evidence="2">Uncharacterized protein</fullName>
    </submittedName>
</protein>
<accession>F4QSA4</accession>
<dbReference type="EMBL" id="GL883080">
    <property type="protein sequence ID" value="EGF89624.1"/>
    <property type="molecule type" value="Genomic_DNA"/>
</dbReference>
<dbReference type="RefSeq" id="WP_006274819.1">
    <property type="nucleotide sequence ID" value="NZ_GL883080.1"/>
</dbReference>
<name>F4QSA4_9CAUL</name>
<keyword evidence="1" id="KW-0812">Transmembrane</keyword>
<dbReference type="OrthoDB" id="1366695at2"/>
<feature type="transmembrane region" description="Helical" evidence="1">
    <location>
        <begin position="107"/>
        <end position="130"/>
    </location>
</feature>
<keyword evidence="3" id="KW-1185">Reference proteome</keyword>
<sequence>MGDVIGASRKPKKLVGLLRDAVNATAFVLFIAEFQTFPLWGELLLVPLMTIVGMMTAMAGRQPEHAITAKFLTRFQMIVAIGALGYSVYWIATHFAEFVSLDTLREFGIPIVLTAMFLPFLYLLLLYCTFEQASVRMCFMQDDEKLRQYAIFRSIWIFRRDLEYFHRFMRDMQLHEGTGKTRIDACLAMSRQLQKRENNPPVIFWDEGWSPYEARKFLEAEGLPAGDYHHSYDEWWAYSTTKEMGEAIFPADFTYRIHGTDRAVTRMKLVMGIFLNGGPADADERFTDLSAALITRAVNAEAGEQFKMNCAALKSVSIALGDVRVSIDTEYWSIDNRGGYRRYLRIQHPKDDRNADF</sequence>
<reference evidence="3" key="1">
    <citation type="submission" date="2011-03" db="EMBL/GenBank/DDBJ databases">
        <title>Draft genome sequence of Brevundimonas diminuta.</title>
        <authorList>
            <person name="Brown P.J.B."/>
            <person name="Buechlein A."/>
            <person name="Hemmerich C."/>
            <person name="Brun Y.V."/>
        </authorList>
    </citation>
    <scope>NUCLEOTIDE SEQUENCE [LARGE SCALE GENOMIC DNA]</scope>
    <source>
        <strain evidence="3">C19</strain>
    </source>
</reference>
<feature type="transmembrane region" description="Helical" evidence="1">
    <location>
        <begin position="43"/>
        <end position="59"/>
    </location>
</feature>
<keyword evidence="1" id="KW-1133">Transmembrane helix</keyword>
<feature type="transmembrane region" description="Helical" evidence="1">
    <location>
        <begin position="71"/>
        <end position="92"/>
    </location>
</feature>
<evidence type="ECO:0000313" key="2">
    <source>
        <dbReference type="EMBL" id="EGF89624.1"/>
    </source>
</evidence>
<gene>
    <name evidence="2" type="ORF">ABI_40470</name>
</gene>
<dbReference type="HOGENOM" id="CLU_046134_0_0_5"/>
<keyword evidence="1" id="KW-0472">Membrane</keyword>
<evidence type="ECO:0000313" key="3">
    <source>
        <dbReference type="Proteomes" id="UP000006512"/>
    </source>
</evidence>
<proteinExistence type="predicted"/>